<feature type="signal peptide" evidence="3">
    <location>
        <begin position="1"/>
        <end position="17"/>
    </location>
</feature>
<dbReference type="PROSITE" id="PS00122">
    <property type="entry name" value="CARBOXYLESTERASE_B_1"/>
    <property type="match status" value="1"/>
</dbReference>
<dbReference type="Gene3D" id="3.40.50.1820">
    <property type="entry name" value="alpha/beta hydrolase"/>
    <property type="match status" value="1"/>
</dbReference>
<feature type="chain" id="PRO_5041014791" description="Carboxylic ester hydrolase" evidence="3">
    <location>
        <begin position="18"/>
        <end position="587"/>
    </location>
</feature>
<feature type="domain" description="Carboxylesterase type B" evidence="4">
    <location>
        <begin position="39"/>
        <end position="529"/>
    </location>
</feature>
<dbReference type="InterPro" id="IPR050309">
    <property type="entry name" value="Type-B_Carboxylest/Lipase"/>
</dbReference>
<dbReference type="Proteomes" id="UP001147747">
    <property type="component" value="Unassembled WGS sequence"/>
</dbReference>
<protein>
    <recommendedName>
        <fullName evidence="3">Carboxylic ester hydrolase</fullName>
        <ecNumber evidence="3">3.1.1.-</ecNumber>
    </recommendedName>
</protein>
<dbReference type="RefSeq" id="XP_056480647.1">
    <property type="nucleotide sequence ID" value="XM_056638658.1"/>
</dbReference>
<dbReference type="GO" id="GO:0016787">
    <property type="term" value="F:hydrolase activity"/>
    <property type="evidence" value="ECO:0007669"/>
    <property type="project" value="UniProtKB-KW"/>
</dbReference>
<dbReference type="EC" id="3.1.1.-" evidence="3"/>
<dbReference type="SUPFAM" id="SSF53474">
    <property type="entry name" value="alpha/beta-Hydrolases"/>
    <property type="match status" value="1"/>
</dbReference>
<keyword evidence="3" id="KW-0732">Signal</keyword>
<evidence type="ECO:0000259" key="4">
    <source>
        <dbReference type="Pfam" id="PF00135"/>
    </source>
</evidence>
<evidence type="ECO:0000256" key="3">
    <source>
        <dbReference type="RuleBase" id="RU361235"/>
    </source>
</evidence>
<dbReference type="InterPro" id="IPR019826">
    <property type="entry name" value="Carboxylesterase_B_AS"/>
</dbReference>
<reference evidence="5" key="2">
    <citation type="journal article" date="2023" name="IMA Fungus">
        <title>Comparative genomic study of the Penicillium genus elucidates a diverse pangenome and 15 lateral gene transfer events.</title>
        <authorList>
            <person name="Petersen C."/>
            <person name="Sorensen T."/>
            <person name="Nielsen M.R."/>
            <person name="Sondergaard T.E."/>
            <person name="Sorensen J.L."/>
            <person name="Fitzpatrick D.A."/>
            <person name="Frisvad J.C."/>
            <person name="Nielsen K.L."/>
        </authorList>
    </citation>
    <scope>NUCLEOTIDE SEQUENCE</scope>
    <source>
        <strain evidence="5">IBT 29677</strain>
    </source>
</reference>
<evidence type="ECO:0000313" key="5">
    <source>
        <dbReference type="EMBL" id="KAJ5369409.1"/>
    </source>
</evidence>
<name>A0A9W9S2H3_9EURO</name>
<proteinExistence type="inferred from homology"/>
<dbReference type="InterPro" id="IPR029058">
    <property type="entry name" value="AB_hydrolase_fold"/>
</dbReference>
<dbReference type="PANTHER" id="PTHR11559">
    <property type="entry name" value="CARBOXYLESTERASE"/>
    <property type="match status" value="1"/>
</dbReference>
<dbReference type="GO" id="GO:0017000">
    <property type="term" value="P:antibiotic biosynthetic process"/>
    <property type="evidence" value="ECO:0007669"/>
    <property type="project" value="UniProtKB-ARBA"/>
</dbReference>
<accession>A0A9W9S2H3</accession>
<dbReference type="InterPro" id="IPR002018">
    <property type="entry name" value="CarbesteraseB"/>
</dbReference>
<organism evidence="5 6">
    <name type="scientific">Penicillium cosmopolitanum</name>
    <dbReference type="NCBI Taxonomy" id="1131564"/>
    <lineage>
        <taxon>Eukaryota</taxon>
        <taxon>Fungi</taxon>
        <taxon>Dikarya</taxon>
        <taxon>Ascomycota</taxon>
        <taxon>Pezizomycotina</taxon>
        <taxon>Eurotiomycetes</taxon>
        <taxon>Eurotiomycetidae</taxon>
        <taxon>Eurotiales</taxon>
        <taxon>Aspergillaceae</taxon>
        <taxon>Penicillium</taxon>
    </lineage>
</organism>
<evidence type="ECO:0000256" key="1">
    <source>
        <dbReference type="ARBA" id="ARBA00005964"/>
    </source>
</evidence>
<keyword evidence="2 3" id="KW-0378">Hydrolase</keyword>
<comment type="similarity">
    <text evidence="1 3">Belongs to the type-B carboxylesterase/lipase family.</text>
</comment>
<dbReference type="Pfam" id="PF00135">
    <property type="entry name" value="COesterase"/>
    <property type="match status" value="1"/>
</dbReference>
<gene>
    <name evidence="5" type="ORF">N7509_014021</name>
</gene>
<sequence>MHWLFNLFLFLATPAVALKRTGHISGDYVNPIVNLGASGTYRGVLQNNGTVQSWKGIPYAEPPLGELRFMPPGPLPLQSQEVMNATTDPERCVQFTLAPYGVHNAYLGPGSPGTEDCLKLYVWKPTKAKRGDNLSVLVYVHGGGLIFGDGSQDDFGDWVAQDQGFIAVNMNYRLGMLGFMNHHGLPSANAGLLDQRMAMEWVKKNIAAFGGNPHDITIMGQSGGGWAIAAQLGLYNGDRKGAFQKAILRSSQREPMFNTEELKLRNAALAEELNCTGTEQLACFRNVSVPVLVDTFQTFSSVLGKEGVFAGKVFGYQGSFGPTIDGVTLTDSVTRLFEEGKTANVPTIAGSTSDEGFNGYTNATQENPTPQNTTKLDPSTNRLTNLTDSQVFEIASFYPVNGSYGSVSPDNFFLDVFKAYWMAFGLFGDAGIFGSERMVGRWMSEAHGSTNIWTYRFNAPPVGTNYSGIYPLAPATHSSDNSYLSTPLASMKDFECAIAVEFRAYLSSFIRTDDPNNMKLPSAPHWHNYGVLGDFVNSPVRLVPQFAFSSNANKSYPTSTQLEVAPKAGIERADFWQSDRVLDSIRF</sequence>
<dbReference type="EMBL" id="JAPZBU010000013">
    <property type="protein sequence ID" value="KAJ5369409.1"/>
    <property type="molecule type" value="Genomic_DNA"/>
</dbReference>
<evidence type="ECO:0000313" key="6">
    <source>
        <dbReference type="Proteomes" id="UP001147747"/>
    </source>
</evidence>
<reference evidence="5" key="1">
    <citation type="submission" date="2022-12" db="EMBL/GenBank/DDBJ databases">
        <authorList>
            <person name="Petersen C."/>
        </authorList>
    </citation>
    <scope>NUCLEOTIDE SEQUENCE</scope>
    <source>
        <strain evidence="5">IBT 29677</strain>
    </source>
</reference>
<dbReference type="OrthoDB" id="4343737at2759"/>
<dbReference type="GO" id="GO:0072330">
    <property type="term" value="P:monocarboxylic acid biosynthetic process"/>
    <property type="evidence" value="ECO:0007669"/>
    <property type="project" value="UniProtKB-ARBA"/>
</dbReference>
<comment type="caution">
    <text evidence="5">The sequence shown here is derived from an EMBL/GenBank/DDBJ whole genome shotgun (WGS) entry which is preliminary data.</text>
</comment>
<evidence type="ECO:0000256" key="2">
    <source>
        <dbReference type="ARBA" id="ARBA00022801"/>
    </source>
</evidence>
<dbReference type="AlphaFoldDB" id="A0A9W9S2H3"/>
<keyword evidence="6" id="KW-1185">Reference proteome</keyword>
<dbReference type="GeneID" id="81377638"/>